<dbReference type="InterPro" id="IPR029063">
    <property type="entry name" value="SAM-dependent_MTases_sf"/>
</dbReference>
<dbReference type="PANTHER" id="PTHR13600:SF21">
    <property type="entry name" value="LEUCINE CARBOXYL METHYLTRANSFERASE 1"/>
    <property type="match status" value="1"/>
</dbReference>
<evidence type="ECO:0000256" key="1">
    <source>
        <dbReference type="ARBA" id="ARBA00000724"/>
    </source>
</evidence>
<dbReference type="FunFam" id="3.40.50.150:FF:000092">
    <property type="entry name" value="Leucine carboxyl methyltransferase 1"/>
    <property type="match status" value="1"/>
</dbReference>
<keyword evidence="3 6" id="KW-0489">Methyltransferase</keyword>
<reference evidence="8 9" key="1">
    <citation type="journal article" date="2024" name="Nat. Commun.">
        <title>Phylogenomics reveals the evolutionary origins of lichenization in chlorophyte algae.</title>
        <authorList>
            <person name="Puginier C."/>
            <person name="Libourel C."/>
            <person name="Otte J."/>
            <person name="Skaloud P."/>
            <person name="Haon M."/>
            <person name="Grisel S."/>
            <person name="Petersen M."/>
            <person name="Berrin J.G."/>
            <person name="Delaux P.M."/>
            <person name="Dal Grande F."/>
            <person name="Keller J."/>
        </authorList>
    </citation>
    <scope>NUCLEOTIDE SEQUENCE [LARGE SCALE GENOMIC DNA]</scope>
    <source>
        <strain evidence="8 9">SAG 2036</strain>
    </source>
</reference>
<dbReference type="GO" id="GO:0032259">
    <property type="term" value="P:methylation"/>
    <property type="evidence" value="ECO:0007669"/>
    <property type="project" value="UniProtKB-KW"/>
</dbReference>
<dbReference type="GO" id="GO:0018423">
    <property type="term" value="F:protein C-terminal leucine carboxyl O-methyltransferase activity"/>
    <property type="evidence" value="ECO:0007669"/>
    <property type="project" value="UniProtKB-EC"/>
</dbReference>
<dbReference type="EC" id="2.1.1.233" evidence="6"/>
<evidence type="ECO:0000256" key="6">
    <source>
        <dbReference type="PIRNR" id="PIRNR016305"/>
    </source>
</evidence>
<evidence type="ECO:0000256" key="3">
    <source>
        <dbReference type="ARBA" id="ARBA00022603"/>
    </source>
</evidence>
<dbReference type="PANTHER" id="PTHR13600">
    <property type="entry name" value="LEUCINE CARBOXYL METHYLTRANSFERASE"/>
    <property type="match status" value="1"/>
</dbReference>
<feature type="binding site" evidence="7">
    <location>
        <position position="51"/>
    </location>
    <ligand>
        <name>S-adenosyl-L-methionine</name>
        <dbReference type="ChEBI" id="CHEBI:59789"/>
    </ligand>
</feature>
<comment type="function">
    <text evidence="6">Involved in brassinosteroid (BR) signaling.</text>
</comment>
<keyword evidence="6" id="KW-0472">Membrane</keyword>
<dbReference type="Proteomes" id="UP001465755">
    <property type="component" value="Unassembled WGS sequence"/>
</dbReference>
<comment type="caution">
    <text evidence="8">The sequence shown here is derived from an EMBL/GenBank/DDBJ whole genome shotgun (WGS) entry which is preliminary data.</text>
</comment>
<dbReference type="GO" id="GO:0016020">
    <property type="term" value="C:membrane"/>
    <property type="evidence" value="ECO:0007669"/>
    <property type="project" value="UniProtKB-SubCell"/>
</dbReference>
<dbReference type="InterPro" id="IPR016651">
    <property type="entry name" value="LCMT1"/>
</dbReference>
<proteinExistence type="inferred from homology"/>
<evidence type="ECO:0000313" key="9">
    <source>
        <dbReference type="Proteomes" id="UP001465755"/>
    </source>
</evidence>
<keyword evidence="6" id="KW-0963">Cytoplasm</keyword>
<feature type="binding site" evidence="7">
    <location>
        <position position="174"/>
    </location>
    <ligand>
        <name>S-adenosyl-L-methionine</name>
        <dbReference type="ChEBI" id="CHEBI:59789"/>
    </ligand>
</feature>
<organism evidence="8 9">
    <name type="scientific">Symbiochloris irregularis</name>
    <dbReference type="NCBI Taxonomy" id="706552"/>
    <lineage>
        <taxon>Eukaryota</taxon>
        <taxon>Viridiplantae</taxon>
        <taxon>Chlorophyta</taxon>
        <taxon>core chlorophytes</taxon>
        <taxon>Trebouxiophyceae</taxon>
        <taxon>Trebouxiales</taxon>
        <taxon>Trebouxiaceae</taxon>
        <taxon>Symbiochloris</taxon>
    </lineage>
</organism>
<dbReference type="SUPFAM" id="SSF53335">
    <property type="entry name" value="S-adenosyl-L-methionine-dependent methyltransferases"/>
    <property type="match status" value="1"/>
</dbReference>
<dbReference type="PIRSF" id="PIRSF016305">
    <property type="entry name" value="LCM_mtfrase"/>
    <property type="match status" value="1"/>
</dbReference>
<comment type="similarity">
    <text evidence="2 6">Belongs to the methyltransferase superfamily. LCMT family.</text>
</comment>
<accession>A0AAW1Q4J8</accession>
<evidence type="ECO:0000256" key="2">
    <source>
        <dbReference type="ARBA" id="ARBA00010703"/>
    </source>
</evidence>
<dbReference type="Gene3D" id="3.40.50.150">
    <property type="entry name" value="Vaccinia Virus protein VP39"/>
    <property type="match status" value="1"/>
</dbReference>
<dbReference type="EMBL" id="JALJOQ010000001">
    <property type="protein sequence ID" value="KAK9815129.1"/>
    <property type="molecule type" value="Genomic_DNA"/>
</dbReference>
<keyword evidence="5 6" id="KW-0949">S-adenosyl-L-methionine</keyword>
<name>A0AAW1Q4J8_9CHLO</name>
<comment type="subcellular location">
    <subcellularLocation>
        <location evidence="6">Cytoplasm</location>
    </subcellularLocation>
    <subcellularLocation>
        <location evidence="6">Membrane</location>
        <topology evidence="6">Peripheral membrane protein</topology>
    </subcellularLocation>
</comment>
<protein>
    <recommendedName>
        <fullName evidence="6">Leucine carboxyl methyltransferase 1 homolog</fullName>
        <ecNumber evidence="6">2.1.1.233</ecNumber>
    </recommendedName>
</protein>
<feature type="binding site" evidence="7">
    <location>
        <begin position="147"/>
        <end position="148"/>
    </location>
    <ligand>
        <name>S-adenosyl-L-methionine</name>
        <dbReference type="ChEBI" id="CHEBI:59789"/>
    </ligand>
</feature>
<dbReference type="InterPro" id="IPR007213">
    <property type="entry name" value="Ppm1/Ppm2/Tcmp"/>
</dbReference>
<comment type="catalytic activity">
    <reaction evidence="1 6">
        <text>[phosphatase 2A protein]-C-terminal L-leucine + S-adenosyl-L-methionine = [phosphatase 2A protein]-C-terminal L-leucine methyl ester + S-adenosyl-L-homocysteine</text>
        <dbReference type="Rhea" id="RHEA:48544"/>
        <dbReference type="Rhea" id="RHEA-COMP:12134"/>
        <dbReference type="Rhea" id="RHEA-COMP:12135"/>
        <dbReference type="ChEBI" id="CHEBI:57856"/>
        <dbReference type="ChEBI" id="CHEBI:59789"/>
        <dbReference type="ChEBI" id="CHEBI:90516"/>
        <dbReference type="ChEBI" id="CHEBI:90517"/>
        <dbReference type="EC" id="2.1.1.233"/>
    </reaction>
</comment>
<evidence type="ECO:0000256" key="7">
    <source>
        <dbReference type="PIRSR" id="PIRSR016305-1"/>
    </source>
</evidence>
<feature type="binding site" evidence="7">
    <location>
        <position position="75"/>
    </location>
    <ligand>
        <name>S-adenosyl-L-methionine</name>
        <dbReference type="ChEBI" id="CHEBI:59789"/>
    </ligand>
</feature>
<dbReference type="Pfam" id="PF04072">
    <property type="entry name" value="LCM"/>
    <property type="match status" value="1"/>
</dbReference>
<gene>
    <name evidence="8" type="ORF">WJX73_008299</name>
</gene>
<dbReference type="AlphaFoldDB" id="A0AAW1Q4J8"/>
<dbReference type="GO" id="GO:0005737">
    <property type="term" value="C:cytoplasm"/>
    <property type="evidence" value="ECO:0007669"/>
    <property type="project" value="UniProtKB-SubCell"/>
</dbReference>
<evidence type="ECO:0000313" key="8">
    <source>
        <dbReference type="EMBL" id="KAK9815129.1"/>
    </source>
</evidence>
<sequence>MTEAVQGTNDDAQVSKLSCVQRGYFQDRFLQYFVRKATRRAPLINRGYFTRFSALQQLIQRFLTVPGQLQIISLGAGYDTTWFRLMEQGSAPAHCFEVDFPEVTQRKAAIIGAQPELKRVLESSGSISGHSGKGHLHTARYSLLPGDLRDVQQVQAALLEAGLQPGQPTLVLAECVLVYMQPAESAALVRQLGSLLTTAACLVYEQIRPDDAFGKQMLLNLERRGCPLLGLHATPSLQAHEQRLTANGWSRATATDLDTVYRHHIDPAEKRRIERLEIFDEFEEWHLIQEHYCITIGINDATGILADYGFAQFSTSQVNPPIM</sequence>
<dbReference type="GO" id="GO:0009966">
    <property type="term" value="P:regulation of signal transduction"/>
    <property type="evidence" value="ECO:0007669"/>
    <property type="project" value="UniProtKB-ARBA"/>
</dbReference>
<evidence type="ECO:0000256" key="5">
    <source>
        <dbReference type="ARBA" id="ARBA00022691"/>
    </source>
</evidence>
<keyword evidence="4 6" id="KW-0808">Transferase</keyword>
<evidence type="ECO:0000256" key="4">
    <source>
        <dbReference type="ARBA" id="ARBA00022679"/>
    </source>
</evidence>
<keyword evidence="9" id="KW-1185">Reference proteome</keyword>